<comment type="cofactor">
    <cofactor evidence="9">
        <name>Mg(2+)</name>
        <dbReference type="ChEBI" id="CHEBI:18420"/>
    </cofactor>
    <cofactor evidence="9">
        <name>Mn(2+)</name>
        <dbReference type="ChEBI" id="CHEBI:29035"/>
    </cofactor>
    <text evidence="9">Mg(2+). Can also accept Mn(2+).</text>
</comment>
<evidence type="ECO:0000256" key="7">
    <source>
        <dbReference type="ARBA" id="ARBA00022840"/>
    </source>
</evidence>
<keyword evidence="6 9" id="KW-0418">Kinase</keyword>
<protein>
    <recommendedName>
        <fullName evidence="9">Acetate kinase</fullName>
        <ecNumber evidence="9">2.7.2.1</ecNumber>
    </recommendedName>
    <alternativeName>
        <fullName evidence="9">Acetokinase</fullName>
    </alternativeName>
</protein>
<keyword evidence="4 9" id="KW-0479">Metal-binding</keyword>
<dbReference type="PROSITE" id="PS01076">
    <property type="entry name" value="ACETATE_KINASE_2"/>
    <property type="match status" value="1"/>
</dbReference>
<feature type="active site" description="Proton donor/acceptor" evidence="9">
    <location>
        <position position="158"/>
    </location>
</feature>
<dbReference type="Gene3D" id="3.30.420.40">
    <property type="match status" value="2"/>
</dbReference>
<dbReference type="PROSITE" id="PS01075">
    <property type="entry name" value="ACETATE_KINASE_1"/>
    <property type="match status" value="1"/>
</dbReference>
<dbReference type="PRINTS" id="PR00471">
    <property type="entry name" value="ACETATEKNASE"/>
</dbReference>
<evidence type="ECO:0000256" key="6">
    <source>
        <dbReference type="ARBA" id="ARBA00022777"/>
    </source>
</evidence>
<evidence type="ECO:0000256" key="4">
    <source>
        <dbReference type="ARBA" id="ARBA00022723"/>
    </source>
</evidence>
<gene>
    <name evidence="9" type="primary">ackA</name>
    <name evidence="11" type="ORF">SAMN05428963_101185</name>
</gene>
<dbReference type="PANTHER" id="PTHR21060:SF21">
    <property type="entry name" value="ACETATE KINASE"/>
    <property type="match status" value="1"/>
</dbReference>
<keyword evidence="5 9" id="KW-0547">Nucleotide-binding</keyword>
<feature type="binding site" evidence="9">
    <location>
        <position position="101"/>
    </location>
    <ligand>
        <name>substrate</name>
    </ligand>
</feature>
<dbReference type="InterPro" id="IPR023865">
    <property type="entry name" value="Aliphatic_acid_kinase_CS"/>
</dbReference>
<evidence type="ECO:0000256" key="3">
    <source>
        <dbReference type="ARBA" id="ARBA00022679"/>
    </source>
</evidence>
<keyword evidence="12" id="KW-1185">Reference proteome</keyword>
<feature type="binding site" evidence="9">
    <location>
        <position position="396"/>
    </location>
    <ligand>
        <name>Mg(2+)</name>
        <dbReference type="ChEBI" id="CHEBI:18420"/>
    </ligand>
</feature>
<dbReference type="GO" id="GO:0005829">
    <property type="term" value="C:cytosol"/>
    <property type="evidence" value="ECO:0007669"/>
    <property type="project" value="TreeGrafter"/>
</dbReference>
<dbReference type="STRING" id="1365950.SAMN05428963_101185"/>
<dbReference type="EC" id="2.7.2.1" evidence="9"/>
<evidence type="ECO:0000313" key="11">
    <source>
        <dbReference type="EMBL" id="SJZ53041.1"/>
    </source>
</evidence>
<dbReference type="GO" id="GO:0006085">
    <property type="term" value="P:acetyl-CoA biosynthetic process"/>
    <property type="evidence" value="ECO:0007669"/>
    <property type="project" value="UniProtKB-UniRule"/>
</dbReference>
<dbReference type="GO" id="GO:0000287">
    <property type="term" value="F:magnesium ion binding"/>
    <property type="evidence" value="ECO:0007669"/>
    <property type="project" value="UniProtKB-UniRule"/>
</dbReference>
<dbReference type="InterPro" id="IPR043129">
    <property type="entry name" value="ATPase_NBD"/>
</dbReference>
<dbReference type="PIRSF" id="PIRSF000722">
    <property type="entry name" value="Acetate_prop_kin"/>
    <property type="match status" value="1"/>
</dbReference>
<name>A0A1T4LEI8_9HYPH</name>
<comment type="function">
    <text evidence="9">Catalyzes the formation of acetyl phosphate from acetate and ATP. Can also catalyze the reverse reaction.</text>
</comment>
<evidence type="ECO:0000256" key="10">
    <source>
        <dbReference type="RuleBase" id="RU003835"/>
    </source>
</evidence>
<feature type="binding site" evidence="9">
    <location>
        <begin position="219"/>
        <end position="223"/>
    </location>
    <ligand>
        <name>ATP</name>
        <dbReference type="ChEBI" id="CHEBI:30616"/>
    </ligand>
</feature>
<dbReference type="GO" id="GO:0006083">
    <property type="term" value="P:acetate metabolic process"/>
    <property type="evidence" value="ECO:0007669"/>
    <property type="project" value="TreeGrafter"/>
</dbReference>
<feature type="binding site" evidence="9">
    <location>
        <begin position="294"/>
        <end position="296"/>
    </location>
    <ligand>
        <name>ATP</name>
        <dbReference type="ChEBI" id="CHEBI:30616"/>
    </ligand>
</feature>
<dbReference type="InterPro" id="IPR000890">
    <property type="entry name" value="Aliphatic_acid_kin_short-chain"/>
</dbReference>
<feature type="binding site" evidence="9">
    <location>
        <position position="29"/>
    </location>
    <ligand>
        <name>ATP</name>
        <dbReference type="ChEBI" id="CHEBI:30616"/>
    </ligand>
</feature>
<feature type="binding site" evidence="9">
    <location>
        <position position="22"/>
    </location>
    <ligand>
        <name>Mg(2+)</name>
        <dbReference type="ChEBI" id="CHEBI:18420"/>
    </ligand>
</feature>
<dbReference type="GO" id="GO:0005524">
    <property type="term" value="F:ATP binding"/>
    <property type="evidence" value="ECO:0007669"/>
    <property type="project" value="UniProtKB-KW"/>
</dbReference>
<dbReference type="EMBL" id="FUXL01000001">
    <property type="protein sequence ID" value="SJZ53041.1"/>
    <property type="molecule type" value="Genomic_DNA"/>
</dbReference>
<dbReference type="Pfam" id="PF00871">
    <property type="entry name" value="Acetate_kinase"/>
    <property type="match status" value="1"/>
</dbReference>
<dbReference type="Proteomes" id="UP000190135">
    <property type="component" value="Unassembled WGS sequence"/>
</dbReference>
<dbReference type="PANTHER" id="PTHR21060">
    <property type="entry name" value="ACETATE KINASE"/>
    <property type="match status" value="1"/>
</dbReference>
<feature type="site" description="Transition state stabilizer" evidence="9">
    <location>
        <position position="191"/>
    </location>
</feature>
<keyword evidence="3 9" id="KW-0808">Transferase</keyword>
<comment type="subcellular location">
    <subcellularLocation>
        <location evidence="9">Cytoplasm</location>
    </subcellularLocation>
</comment>
<dbReference type="CDD" id="cd24010">
    <property type="entry name" value="ASKHA_NBD_AcK_PK"/>
    <property type="match status" value="1"/>
</dbReference>
<evidence type="ECO:0000256" key="8">
    <source>
        <dbReference type="ARBA" id="ARBA00022842"/>
    </source>
</evidence>
<dbReference type="HAMAP" id="MF_00020">
    <property type="entry name" value="Acetate_kinase"/>
    <property type="match status" value="1"/>
</dbReference>
<keyword evidence="7 9" id="KW-0067">ATP-binding</keyword>
<organism evidence="11 12">
    <name type="scientific">Consotaella salsifontis</name>
    <dbReference type="NCBI Taxonomy" id="1365950"/>
    <lineage>
        <taxon>Bacteria</taxon>
        <taxon>Pseudomonadati</taxon>
        <taxon>Pseudomonadota</taxon>
        <taxon>Alphaproteobacteria</taxon>
        <taxon>Hyphomicrobiales</taxon>
        <taxon>Aurantimonadaceae</taxon>
        <taxon>Consotaella</taxon>
    </lineage>
</organism>
<comment type="subunit">
    <text evidence="9">Homodimer.</text>
</comment>
<dbReference type="SUPFAM" id="SSF53067">
    <property type="entry name" value="Actin-like ATPase domain"/>
    <property type="match status" value="2"/>
</dbReference>
<dbReference type="NCBIfam" id="TIGR00016">
    <property type="entry name" value="ackA"/>
    <property type="match status" value="1"/>
</dbReference>
<sequence length="412" mass="44023">MTFFPVGKEHDMVDKPLILVINCGSSSLKFALLAAGEREPMLSGLAENLGQPESRLTVKQNGGKTQRPLANSGDHHVALGTLIEILKEQNLLGSVAAVGHRVIHGGEQFTETTLITDEVLAEIEKCNHRAPLHNPPNVLGIKIGREELPNVPHAAAFDTSFHVKSMAPEAYFYAIPMEFYEKYGIRRYGYHGTSHRFISMEAVKVLGLDPNDHGIVIAHLGNGCSATAVHNGRSVDTSMGMSPLEGLVMGTRSGDIDPAAVLYIGREDKMSVDQLDNLLNRKSGLLGLSGISNDCRTLEAAAAKGDERAILALDVFVHRLARYVGALAMSLPRLDALVFTGGIGENSVLMRKKTIARLAPLGLTLDEAANQRMVGGEGGVISSSKSPIAAVIGTNEEWLIAKDTAELAGVVA</sequence>
<keyword evidence="2 9" id="KW-0963">Cytoplasm</keyword>
<accession>A0A1T4LEI8</accession>
<evidence type="ECO:0000256" key="5">
    <source>
        <dbReference type="ARBA" id="ARBA00022741"/>
    </source>
</evidence>
<dbReference type="UniPathway" id="UPA00340">
    <property type="reaction ID" value="UER00458"/>
</dbReference>
<proteinExistence type="inferred from homology"/>
<keyword evidence="8 9" id="KW-0460">Magnesium</keyword>
<comment type="pathway">
    <text evidence="9">Metabolic intermediate biosynthesis; acetyl-CoA biosynthesis; acetyl-CoA from acetate: step 1/2.</text>
</comment>
<comment type="catalytic activity">
    <reaction evidence="9">
        <text>acetate + ATP = acetyl phosphate + ADP</text>
        <dbReference type="Rhea" id="RHEA:11352"/>
        <dbReference type="ChEBI" id="CHEBI:22191"/>
        <dbReference type="ChEBI" id="CHEBI:30089"/>
        <dbReference type="ChEBI" id="CHEBI:30616"/>
        <dbReference type="ChEBI" id="CHEBI:456216"/>
        <dbReference type="EC" id="2.7.2.1"/>
    </reaction>
</comment>
<reference evidence="11 12" key="1">
    <citation type="submission" date="2017-02" db="EMBL/GenBank/DDBJ databases">
        <authorList>
            <person name="Peterson S.W."/>
        </authorList>
    </citation>
    <scope>NUCLEOTIDE SEQUENCE [LARGE SCALE GENOMIC DNA]</scope>
    <source>
        <strain evidence="11 12">USBA 369</strain>
    </source>
</reference>
<dbReference type="GO" id="GO:0008776">
    <property type="term" value="F:acetate kinase activity"/>
    <property type="evidence" value="ECO:0007669"/>
    <property type="project" value="UniProtKB-UniRule"/>
</dbReference>
<evidence type="ECO:0000313" key="12">
    <source>
        <dbReference type="Proteomes" id="UP000190135"/>
    </source>
</evidence>
<dbReference type="AlphaFoldDB" id="A0A1T4LEI8"/>
<evidence type="ECO:0000256" key="1">
    <source>
        <dbReference type="ARBA" id="ARBA00008748"/>
    </source>
</evidence>
<evidence type="ECO:0000256" key="9">
    <source>
        <dbReference type="HAMAP-Rule" id="MF_00020"/>
    </source>
</evidence>
<dbReference type="InterPro" id="IPR004372">
    <property type="entry name" value="Ac/propionate_kinase"/>
</dbReference>
<evidence type="ECO:0000256" key="2">
    <source>
        <dbReference type="ARBA" id="ARBA00022490"/>
    </source>
</evidence>
<feature type="binding site" evidence="9">
    <location>
        <begin position="342"/>
        <end position="346"/>
    </location>
    <ligand>
        <name>ATP</name>
        <dbReference type="ChEBI" id="CHEBI:30616"/>
    </ligand>
</feature>
<feature type="site" description="Transition state stabilizer" evidence="9">
    <location>
        <position position="252"/>
    </location>
</feature>
<comment type="similarity">
    <text evidence="1 9 10">Belongs to the acetokinase family.</text>
</comment>